<keyword evidence="1" id="KW-0175">Coiled coil</keyword>
<dbReference type="Gene3D" id="3.30.559.30">
    <property type="entry name" value="Nonribosomal peptide synthetase, condensation domain"/>
    <property type="match status" value="1"/>
</dbReference>
<dbReference type="Proteomes" id="UP001158576">
    <property type="component" value="Chromosome PAR"/>
</dbReference>
<accession>A0ABN7RVR9</accession>
<reference evidence="2 3" key="1">
    <citation type="submission" date="2021-04" db="EMBL/GenBank/DDBJ databases">
        <authorList>
            <person name="Bliznina A."/>
        </authorList>
    </citation>
    <scope>NUCLEOTIDE SEQUENCE [LARGE SCALE GENOMIC DNA]</scope>
</reference>
<organism evidence="2 3">
    <name type="scientific">Oikopleura dioica</name>
    <name type="common">Tunicate</name>
    <dbReference type="NCBI Taxonomy" id="34765"/>
    <lineage>
        <taxon>Eukaryota</taxon>
        <taxon>Metazoa</taxon>
        <taxon>Chordata</taxon>
        <taxon>Tunicata</taxon>
        <taxon>Appendicularia</taxon>
        <taxon>Copelata</taxon>
        <taxon>Oikopleuridae</taxon>
        <taxon>Oikopleura</taxon>
    </lineage>
</organism>
<dbReference type="SUPFAM" id="SSF52777">
    <property type="entry name" value="CoA-dependent acyltransferases"/>
    <property type="match status" value="1"/>
</dbReference>
<dbReference type="InterPro" id="IPR023213">
    <property type="entry name" value="CAT-like_dom_sf"/>
</dbReference>
<evidence type="ECO:0000256" key="1">
    <source>
        <dbReference type="SAM" id="Coils"/>
    </source>
</evidence>
<gene>
    <name evidence="2" type="ORF">OKIOD_LOCUS2164</name>
</gene>
<protein>
    <submittedName>
        <fullName evidence="2">Oidioi.mRNA.OKI2018_I69.PAR.g10606.t1.cds</fullName>
    </submittedName>
</protein>
<dbReference type="PANTHER" id="PTHR28037">
    <property type="entry name" value="ALCOHOL O-ACETYLTRANSFERASE 1-RELATED"/>
    <property type="match status" value="1"/>
</dbReference>
<evidence type="ECO:0000313" key="2">
    <source>
        <dbReference type="EMBL" id="CAG5084302.1"/>
    </source>
</evidence>
<name>A0ABN7RVR9_OIKDI</name>
<dbReference type="Gene3D" id="3.30.559.10">
    <property type="entry name" value="Chloramphenicol acetyltransferase-like domain"/>
    <property type="match status" value="1"/>
</dbReference>
<keyword evidence="3" id="KW-1185">Reference proteome</keyword>
<dbReference type="InterPro" id="IPR052058">
    <property type="entry name" value="Alcohol_O-acetyltransferase"/>
</dbReference>
<dbReference type="PANTHER" id="PTHR28037:SF1">
    <property type="entry name" value="ALCOHOL O-ACETYLTRANSFERASE 1-RELATED"/>
    <property type="match status" value="1"/>
</dbReference>
<feature type="coiled-coil region" evidence="1">
    <location>
        <begin position="299"/>
        <end position="326"/>
    </location>
</feature>
<proteinExistence type="predicted"/>
<evidence type="ECO:0000313" key="3">
    <source>
        <dbReference type="Proteomes" id="UP001158576"/>
    </source>
</evidence>
<dbReference type="EMBL" id="OU015568">
    <property type="protein sequence ID" value="CAG5084302.1"/>
    <property type="molecule type" value="Genomic_DNA"/>
</dbReference>
<sequence length="429" mass="49563">MREENEIEAVMNNDRVTVSFAAIINLKEPLDKKALNSAWFNVRRLNPFLRGRWENKVFVKFDHTDSDQLLEQGPEYRKSEDFKDDFQRVTNEFTFERLNELSFPSHLVVFGEGKRIQLTILIIHSLCDGKSMQKILTDLLLFYQHKNLNIYTGCETIDGRIEDVPKPISDLRQNLHNFPEKAKKYKKEFHDRLLNFQNVVPHEKFENIEKGRPQDLKSTMTLGCGTEEGAKKMKIFCKENGITVGSLLMAATAFINARIMRSIEKSKQLNFDVIFNLRPFLAANPVACYIFFSGTVPKVDASETLLEVAKRMIEEVKEKIDNSEHLMFPQFLHQLEDDGGTYKKIMDANNGVSNSISFSNIGQMNMETLNVTLPEITVDEVYCSGTRWNNVVEYTFLFQSTKKLCITITHFDLEVYRVAGELSKIDFFI</sequence>